<dbReference type="OrthoDB" id="43316at2"/>
<gene>
    <name evidence="3" type="ORF">C3K47_08945</name>
</gene>
<evidence type="ECO:0000259" key="1">
    <source>
        <dbReference type="Pfam" id="PF13280"/>
    </source>
</evidence>
<dbReference type="Pfam" id="PF25583">
    <property type="entry name" value="WCX"/>
    <property type="match status" value="1"/>
</dbReference>
<evidence type="ECO:0000259" key="2">
    <source>
        <dbReference type="Pfam" id="PF25583"/>
    </source>
</evidence>
<dbReference type="Pfam" id="PF13280">
    <property type="entry name" value="WYL"/>
    <property type="match status" value="1"/>
</dbReference>
<dbReference type="InterPro" id="IPR057727">
    <property type="entry name" value="WCX_dom"/>
</dbReference>
<comment type="caution">
    <text evidence="3">The sequence shown here is derived from an EMBL/GenBank/DDBJ whole genome shotgun (WGS) entry which is preliminary data.</text>
</comment>
<dbReference type="PANTHER" id="PTHR34580">
    <property type="match status" value="1"/>
</dbReference>
<dbReference type="Proteomes" id="UP000236893">
    <property type="component" value="Unassembled WGS sequence"/>
</dbReference>
<dbReference type="PROSITE" id="PS52050">
    <property type="entry name" value="WYL"/>
    <property type="match status" value="1"/>
</dbReference>
<dbReference type="InterPro" id="IPR026881">
    <property type="entry name" value="WYL_dom"/>
</dbReference>
<feature type="domain" description="WCX" evidence="2">
    <location>
        <begin position="260"/>
        <end position="331"/>
    </location>
</feature>
<proteinExistence type="predicted"/>
<dbReference type="AlphaFoldDB" id="A0A2S5A3V3"/>
<sequence length="360" mass="41959">MPINRNALIRYKTIDNCLRNKYRSWTLDDLIDACSEALYEFEGIDKGVSRRTVQMDIQLMRSNKLGYNAPIVIKDKKYYAYSDAEYSITNIPLTDQDLGTLSEVVQILKQFKGFSHFEEIGGMVNRLEDKIYTSKTHSVSVIDFEKNDRLTGLHYLDTLYQAIIKKQVLNLTYQSFKAAEPQVYVFHPYLLKEYRNRWFILGVANRVKVHLTLALDRIKDISVNADFAYRENTLFNPSTFFENVIGVTKNAGQRPEYILFWIDKKNAPYVITKPIHNSQRIIKEDNMGIVFQICVVINFELERELLDFGDFIEVIRPRGLRKRIEKRLKTAGAYYEESKVLEIDDEIVEVYSPNPKDAGV</sequence>
<evidence type="ECO:0000313" key="3">
    <source>
        <dbReference type="EMBL" id="POY37215.1"/>
    </source>
</evidence>
<dbReference type="RefSeq" id="WP_103788825.1">
    <property type="nucleotide sequence ID" value="NZ_PQVF01000005.1"/>
</dbReference>
<evidence type="ECO:0000313" key="4">
    <source>
        <dbReference type="Proteomes" id="UP000236893"/>
    </source>
</evidence>
<accession>A0A2S5A3V3</accession>
<feature type="domain" description="WYL" evidence="1">
    <location>
        <begin position="155"/>
        <end position="222"/>
    </location>
</feature>
<dbReference type="PANTHER" id="PTHR34580:SF9">
    <property type="entry name" value="SLL5097 PROTEIN"/>
    <property type="match status" value="1"/>
</dbReference>
<protein>
    <submittedName>
        <fullName evidence="3">WYL domain-containing protein</fullName>
    </submittedName>
</protein>
<dbReference type="InterPro" id="IPR051534">
    <property type="entry name" value="CBASS_pafABC_assoc_protein"/>
</dbReference>
<keyword evidence="4" id="KW-1185">Reference proteome</keyword>
<name>A0A2S5A3V3_9SPHI</name>
<reference evidence="3 4" key="1">
    <citation type="submission" date="2018-01" db="EMBL/GenBank/DDBJ databases">
        <authorList>
            <person name="Gaut B.S."/>
            <person name="Morton B.R."/>
            <person name="Clegg M.T."/>
            <person name="Duvall M.R."/>
        </authorList>
    </citation>
    <scope>NUCLEOTIDE SEQUENCE [LARGE SCALE GENOMIC DNA]</scope>
    <source>
        <strain evidence="3 4">HR-AV</strain>
    </source>
</reference>
<organism evidence="3 4">
    <name type="scientific">Solitalea longa</name>
    <dbReference type="NCBI Taxonomy" id="2079460"/>
    <lineage>
        <taxon>Bacteria</taxon>
        <taxon>Pseudomonadati</taxon>
        <taxon>Bacteroidota</taxon>
        <taxon>Sphingobacteriia</taxon>
        <taxon>Sphingobacteriales</taxon>
        <taxon>Sphingobacteriaceae</taxon>
        <taxon>Solitalea</taxon>
    </lineage>
</organism>
<dbReference type="EMBL" id="PQVF01000005">
    <property type="protein sequence ID" value="POY37215.1"/>
    <property type="molecule type" value="Genomic_DNA"/>
</dbReference>